<accession>A0A1H1H5C0</accession>
<gene>
    <name evidence="1" type="ORF">SAMN05443245_3542</name>
</gene>
<evidence type="ECO:0000313" key="1">
    <source>
        <dbReference type="EMBL" id="SDR20553.1"/>
    </source>
</evidence>
<name>A0A1H1H5C0_9BURK</name>
<organism evidence="1 2">
    <name type="scientific">Paraburkholderia fungorum</name>
    <dbReference type="NCBI Taxonomy" id="134537"/>
    <lineage>
        <taxon>Bacteria</taxon>
        <taxon>Pseudomonadati</taxon>
        <taxon>Pseudomonadota</taxon>
        <taxon>Betaproteobacteria</taxon>
        <taxon>Burkholderiales</taxon>
        <taxon>Burkholderiaceae</taxon>
        <taxon>Paraburkholderia</taxon>
    </lineage>
</organism>
<proteinExistence type="predicted"/>
<evidence type="ECO:0000313" key="2">
    <source>
        <dbReference type="Proteomes" id="UP000183487"/>
    </source>
</evidence>
<protein>
    <submittedName>
        <fullName evidence="1">Uncharacterized protein</fullName>
    </submittedName>
</protein>
<keyword evidence="2" id="KW-1185">Reference proteome</keyword>
<reference evidence="2" key="1">
    <citation type="submission" date="2016-10" db="EMBL/GenBank/DDBJ databases">
        <authorList>
            <person name="Varghese N."/>
        </authorList>
    </citation>
    <scope>NUCLEOTIDE SEQUENCE [LARGE SCALE GENOMIC DNA]</scope>
    <source>
        <strain evidence="2">GAS106B</strain>
    </source>
</reference>
<dbReference type="EMBL" id="FNKP01000002">
    <property type="protein sequence ID" value="SDR20553.1"/>
    <property type="molecule type" value="Genomic_DNA"/>
</dbReference>
<dbReference type="AlphaFoldDB" id="A0A1H1H5C0"/>
<dbReference type="Proteomes" id="UP000183487">
    <property type="component" value="Unassembled WGS sequence"/>
</dbReference>
<sequence length="51" mass="5296">MIDLPDLNDARKSTTFKAIVDAALDRGTLISNGASATVHGNAKISQRGRGA</sequence>